<keyword evidence="1" id="KW-0732">Signal</keyword>
<dbReference type="GO" id="GO:0006629">
    <property type="term" value="P:lipid metabolic process"/>
    <property type="evidence" value="ECO:0007669"/>
    <property type="project" value="InterPro"/>
</dbReference>
<feature type="signal peptide" evidence="1">
    <location>
        <begin position="1"/>
        <end position="24"/>
    </location>
</feature>
<reference evidence="2" key="1">
    <citation type="submission" date="2021-01" db="EMBL/GenBank/DDBJ databases">
        <authorList>
            <person name="Corre E."/>
            <person name="Pelletier E."/>
            <person name="Niang G."/>
            <person name="Scheremetjew M."/>
            <person name="Finn R."/>
            <person name="Kale V."/>
            <person name="Holt S."/>
            <person name="Cochrane G."/>
            <person name="Meng A."/>
            <person name="Brown T."/>
            <person name="Cohen L."/>
        </authorList>
    </citation>
    <scope>NUCLEOTIDE SEQUENCE</scope>
    <source>
        <strain evidence="2">CCMP325</strain>
    </source>
</reference>
<name>A0A7S0NF73_9CRYP</name>
<feature type="chain" id="PRO_5030924343" description="Lecithin:cholesterol acyltransferase" evidence="1">
    <location>
        <begin position="25"/>
        <end position="433"/>
    </location>
</feature>
<dbReference type="SUPFAM" id="SSF53474">
    <property type="entry name" value="alpha/beta-Hydrolases"/>
    <property type="match status" value="1"/>
</dbReference>
<dbReference type="AlphaFoldDB" id="A0A7S0NF73"/>
<protein>
    <recommendedName>
        <fullName evidence="3">Lecithin:cholesterol acyltransferase</fullName>
    </recommendedName>
</protein>
<dbReference type="PANTHER" id="PTHR11440">
    <property type="entry name" value="LECITHIN-CHOLESTEROL ACYLTRANSFERASE-RELATED"/>
    <property type="match status" value="1"/>
</dbReference>
<dbReference type="InterPro" id="IPR003386">
    <property type="entry name" value="LACT/PDAT_acylTrfase"/>
</dbReference>
<accession>A0A7S0NF73</accession>
<dbReference type="EMBL" id="HBEO01035813">
    <property type="protein sequence ID" value="CAD8509643.1"/>
    <property type="molecule type" value="Transcribed_RNA"/>
</dbReference>
<organism evidence="2">
    <name type="scientific">Hanusia phi</name>
    <dbReference type="NCBI Taxonomy" id="3032"/>
    <lineage>
        <taxon>Eukaryota</taxon>
        <taxon>Cryptophyceae</taxon>
        <taxon>Pyrenomonadales</taxon>
        <taxon>Geminigeraceae</taxon>
        <taxon>Hanusia</taxon>
    </lineage>
</organism>
<proteinExistence type="predicted"/>
<evidence type="ECO:0000313" key="2">
    <source>
        <dbReference type="EMBL" id="CAD8509643.1"/>
    </source>
</evidence>
<gene>
    <name evidence="2" type="ORF">HPHI1048_LOCUS24301</name>
</gene>
<dbReference type="Pfam" id="PF02450">
    <property type="entry name" value="LCAT"/>
    <property type="match status" value="1"/>
</dbReference>
<dbReference type="Gene3D" id="3.40.50.1820">
    <property type="entry name" value="alpha/beta hydrolase"/>
    <property type="match status" value="1"/>
</dbReference>
<sequence>MMVKDACSYLLATSVLWMVLGCTAIPLGQHDENLDLIPINISVPPVVLVPGIGGSIMSDASSGVRVWIRLYEADTYFERFMWGRYNASSMKVEPFPGQPLVAPVLTGYGLDGIRNLDPSVRWPIYDYVAYFDAMIQELESQGWIHGVSLFGVPWDWRQSMCWTPTLDRLEEALRAARERNNGRKVALISHSMGALVVKCFMARRPEVFEEAVETWVAIAAPHQGASAKIFMEFLQGYNLGNIVIEAEAAKVLSLEAPAVYELLPQENFQWEEQPYIALQWKNGTRQVFGETSDMLGYDIPIRNSLVDHKMTLPWSGETLPEPFNEDCWELSQSTRKEIFEVQHPQSLRFYNIYGTNQATPNGLEFTDVGDWRDLSSLKYSTTLTDGDGTVSVESASSHGLNASQSLGVNADHMSILSKPDTLDFVLQALYGRI</sequence>
<dbReference type="InterPro" id="IPR029058">
    <property type="entry name" value="AB_hydrolase_fold"/>
</dbReference>
<evidence type="ECO:0008006" key="3">
    <source>
        <dbReference type="Google" id="ProtNLM"/>
    </source>
</evidence>
<dbReference type="GO" id="GO:0008374">
    <property type="term" value="F:O-acyltransferase activity"/>
    <property type="evidence" value="ECO:0007669"/>
    <property type="project" value="InterPro"/>
</dbReference>
<dbReference type="PROSITE" id="PS51257">
    <property type="entry name" value="PROKAR_LIPOPROTEIN"/>
    <property type="match status" value="1"/>
</dbReference>
<evidence type="ECO:0000256" key="1">
    <source>
        <dbReference type="SAM" id="SignalP"/>
    </source>
</evidence>